<keyword evidence="7 8" id="KW-0539">Nucleus</keyword>
<dbReference type="PROSITE" id="PS50071">
    <property type="entry name" value="HOMEOBOX_2"/>
    <property type="match status" value="1"/>
</dbReference>
<protein>
    <submittedName>
        <fullName evidence="11">Homeobox protein HoxA3alike [Takifugu rubripes]</fullName>
    </submittedName>
</protein>
<reference evidence="11" key="1">
    <citation type="submission" date="2014-05" db="EMBL/GenBank/DDBJ databases">
        <authorList>
            <person name="Chronopoulou M."/>
        </authorList>
    </citation>
    <scope>NUCLEOTIDE SEQUENCE</scope>
    <source>
        <tissue evidence="11">Whole organism</tissue>
    </source>
</reference>
<evidence type="ECO:0000256" key="4">
    <source>
        <dbReference type="ARBA" id="ARBA00022473"/>
    </source>
</evidence>
<dbReference type="AlphaFoldDB" id="A0A0K2T265"/>
<feature type="DNA-binding region" description="Homeobox" evidence="8">
    <location>
        <begin position="195"/>
        <end position="254"/>
    </location>
</feature>
<dbReference type="PANTHER" id="PTHR45664">
    <property type="entry name" value="PROTEIN ZERKNUELLT 1-RELATED"/>
    <property type="match status" value="1"/>
</dbReference>
<evidence type="ECO:0000259" key="10">
    <source>
        <dbReference type="PROSITE" id="PS50071"/>
    </source>
</evidence>
<keyword evidence="4" id="KW-0217">Developmental protein</keyword>
<dbReference type="SUPFAM" id="SSF46689">
    <property type="entry name" value="Homeodomain-like"/>
    <property type="match status" value="1"/>
</dbReference>
<dbReference type="InterPro" id="IPR009057">
    <property type="entry name" value="Homeodomain-like_sf"/>
</dbReference>
<evidence type="ECO:0000256" key="6">
    <source>
        <dbReference type="ARBA" id="ARBA00023155"/>
    </source>
</evidence>
<sequence length="263" mass="30339">MFQSERSSAEFFEGKSIDTNCASETTYNQSYYNNNTSYASYGSLQDPNPYFPSSNNPVPNYYSTNNTQPHNHYNNFDPQSHPGANYYWNQCDPQSYNNYWYSHPTTQNLHTQHQETYEPPSQQNPLMDSSIPDISSESNNPISSSTTPPLTLFPWMNVSRVGKSPSASPISSSSECSSSMILPEGNNLKESSTSNKRPRATFSSSQIVELEKEFHFNRYLCGPRRKEMAKNLCMTERQIKIWFQNRRMKQKKEKVIYRPDSMN</sequence>
<name>A0A0K2T265_LEPSM</name>
<evidence type="ECO:0000256" key="9">
    <source>
        <dbReference type="RuleBase" id="RU000682"/>
    </source>
</evidence>
<dbReference type="OrthoDB" id="6159439at2759"/>
<organism evidence="11">
    <name type="scientific">Lepeophtheirus salmonis</name>
    <name type="common">Salmon louse</name>
    <name type="synonym">Caligus salmonis</name>
    <dbReference type="NCBI Taxonomy" id="72036"/>
    <lineage>
        <taxon>Eukaryota</taxon>
        <taxon>Metazoa</taxon>
        <taxon>Ecdysozoa</taxon>
        <taxon>Arthropoda</taxon>
        <taxon>Crustacea</taxon>
        <taxon>Multicrustacea</taxon>
        <taxon>Hexanauplia</taxon>
        <taxon>Copepoda</taxon>
        <taxon>Siphonostomatoida</taxon>
        <taxon>Caligidae</taxon>
        <taxon>Lepeophtheirus</taxon>
    </lineage>
</organism>
<evidence type="ECO:0000256" key="1">
    <source>
        <dbReference type="ARBA" id="ARBA00003263"/>
    </source>
</evidence>
<keyword evidence="5 8" id="KW-0238">DNA-binding</keyword>
<dbReference type="InterPro" id="IPR020479">
    <property type="entry name" value="HD_metazoa"/>
</dbReference>
<dbReference type="PROSITE" id="PS00027">
    <property type="entry name" value="HOMEOBOX_1"/>
    <property type="match status" value="1"/>
</dbReference>
<dbReference type="GO" id="GO:0009952">
    <property type="term" value="P:anterior/posterior pattern specification"/>
    <property type="evidence" value="ECO:0007669"/>
    <property type="project" value="TreeGrafter"/>
</dbReference>
<dbReference type="Pfam" id="PF00046">
    <property type="entry name" value="Homeodomain"/>
    <property type="match status" value="1"/>
</dbReference>
<comment type="function">
    <text evidence="1">Sequence-specific transcription factor which is part of a developmental regulatory system that provides cells with specific positional identities on the anterior-posterior axis.</text>
</comment>
<dbReference type="CDD" id="cd00086">
    <property type="entry name" value="homeodomain"/>
    <property type="match status" value="1"/>
</dbReference>
<dbReference type="GO" id="GO:0005634">
    <property type="term" value="C:nucleus"/>
    <property type="evidence" value="ECO:0007669"/>
    <property type="project" value="UniProtKB-SubCell"/>
</dbReference>
<evidence type="ECO:0000256" key="2">
    <source>
        <dbReference type="ARBA" id="ARBA00004123"/>
    </source>
</evidence>
<proteinExistence type="inferred from homology"/>
<evidence type="ECO:0000313" key="11">
    <source>
        <dbReference type="EMBL" id="CDW19536.1"/>
    </source>
</evidence>
<dbReference type="SMART" id="SM00389">
    <property type="entry name" value="HOX"/>
    <property type="match status" value="1"/>
</dbReference>
<dbReference type="InterPro" id="IPR017970">
    <property type="entry name" value="Homeobox_CS"/>
</dbReference>
<evidence type="ECO:0000256" key="3">
    <source>
        <dbReference type="ARBA" id="ARBA00009107"/>
    </source>
</evidence>
<feature type="domain" description="Homeobox" evidence="10">
    <location>
        <begin position="193"/>
        <end position="253"/>
    </location>
</feature>
<dbReference type="GO" id="GO:0000978">
    <property type="term" value="F:RNA polymerase II cis-regulatory region sequence-specific DNA binding"/>
    <property type="evidence" value="ECO:0007669"/>
    <property type="project" value="TreeGrafter"/>
</dbReference>
<dbReference type="GO" id="GO:0000981">
    <property type="term" value="F:DNA-binding transcription factor activity, RNA polymerase II-specific"/>
    <property type="evidence" value="ECO:0007669"/>
    <property type="project" value="InterPro"/>
</dbReference>
<dbReference type="EMBL" id="HACA01002175">
    <property type="protein sequence ID" value="CDW19536.1"/>
    <property type="molecule type" value="Transcribed_RNA"/>
</dbReference>
<dbReference type="PANTHER" id="PTHR45664:SF11">
    <property type="entry name" value="HOMEOBOX PROTEIN HOX-B3"/>
    <property type="match status" value="1"/>
</dbReference>
<dbReference type="InterPro" id="IPR001356">
    <property type="entry name" value="HD"/>
</dbReference>
<keyword evidence="6 8" id="KW-0371">Homeobox</keyword>
<dbReference type="Gene3D" id="1.10.10.60">
    <property type="entry name" value="Homeodomain-like"/>
    <property type="match status" value="1"/>
</dbReference>
<accession>A0A0K2T265</accession>
<evidence type="ECO:0000256" key="7">
    <source>
        <dbReference type="ARBA" id="ARBA00023242"/>
    </source>
</evidence>
<evidence type="ECO:0000256" key="8">
    <source>
        <dbReference type="PROSITE-ProRule" id="PRU00108"/>
    </source>
</evidence>
<comment type="subcellular location">
    <subcellularLocation>
        <location evidence="2 8 9">Nucleus</location>
    </subcellularLocation>
</comment>
<comment type="similarity">
    <text evidence="3">Belongs to the Antp homeobox family.</text>
</comment>
<evidence type="ECO:0000256" key="5">
    <source>
        <dbReference type="ARBA" id="ARBA00023125"/>
    </source>
</evidence>
<dbReference type="PRINTS" id="PR00024">
    <property type="entry name" value="HOMEOBOX"/>
</dbReference>